<dbReference type="Gene3D" id="1.25.40.280">
    <property type="entry name" value="alix/aip1 like domains"/>
    <property type="match status" value="1"/>
</dbReference>
<name>A0AAN8ZE28_9MAGN</name>
<dbReference type="AlphaFoldDB" id="A0AAN8ZE28"/>
<proteinExistence type="predicted"/>
<comment type="caution">
    <text evidence="1">The sequence shown here is derived from an EMBL/GenBank/DDBJ whole genome shotgun (WGS) entry which is preliminary data.</text>
</comment>
<organism evidence="1 2">
    <name type="scientific">Dillenia turbinata</name>
    <dbReference type="NCBI Taxonomy" id="194707"/>
    <lineage>
        <taxon>Eukaryota</taxon>
        <taxon>Viridiplantae</taxon>
        <taxon>Streptophyta</taxon>
        <taxon>Embryophyta</taxon>
        <taxon>Tracheophyta</taxon>
        <taxon>Spermatophyta</taxon>
        <taxon>Magnoliopsida</taxon>
        <taxon>eudicotyledons</taxon>
        <taxon>Gunneridae</taxon>
        <taxon>Pentapetalae</taxon>
        <taxon>Dilleniales</taxon>
        <taxon>Dilleniaceae</taxon>
        <taxon>Dillenia</taxon>
    </lineage>
</organism>
<dbReference type="EMBL" id="JBAMMX010000011">
    <property type="protein sequence ID" value="KAK6931470.1"/>
    <property type="molecule type" value="Genomic_DNA"/>
</dbReference>
<gene>
    <name evidence="1" type="ORF">RJ641_003263</name>
</gene>
<dbReference type="Proteomes" id="UP001370490">
    <property type="component" value="Unassembled WGS sequence"/>
</dbReference>
<evidence type="ECO:0000313" key="2">
    <source>
        <dbReference type="Proteomes" id="UP001370490"/>
    </source>
</evidence>
<protein>
    <recommendedName>
        <fullName evidence="3">BRO1 domain-containing protein</fullName>
    </recommendedName>
</protein>
<reference evidence="1 2" key="1">
    <citation type="submission" date="2023-12" db="EMBL/GenBank/DDBJ databases">
        <title>A high-quality genome assembly for Dillenia turbinata (Dilleniales).</title>
        <authorList>
            <person name="Chanderbali A."/>
        </authorList>
    </citation>
    <scope>NUCLEOTIDE SEQUENCE [LARGE SCALE GENOMIC DNA]</scope>
    <source>
        <strain evidence="1">LSX21</strain>
        <tissue evidence="1">Leaf</tissue>
    </source>
</reference>
<evidence type="ECO:0000313" key="1">
    <source>
        <dbReference type="EMBL" id="KAK6931470.1"/>
    </source>
</evidence>
<accession>A0AAN8ZE28</accession>
<dbReference type="InterPro" id="IPR038499">
    <property type="entry name" value="BRO1_sf"/>
</dbReference>
<sequence>MTLFLYGAILRERALEVSQGNLVQAVTIFRKAAGVYRYLADVVLTSLQPALTVEKPPEAVLSVSTAMSLICLAEAQVRLLILF</sequence>
<keyword evidence="2" id="KW-1185">Reference proteome</keyword>
<evidence type="ECO:0008006" key="3">
    <source>
        <dbReference type="Google" id="ProtNLM"/>
    </source>
</evidence>